<keyword evidence="1" id="KW-0472">Membrane</keyword>
<reference evidence="2 3" key="1">
    <citation type="submission" date="2019-01" db="EMBL/GenBank/DDBJ databases">
        <title>Sequencing of cultivated peanut Arachis hypogaea provides insights into genome evolution and oil improvement.</title>
        <authorList>
            <person name="Chen X."/>
        </authorList>
    </citation>
    <scope>NUCLEOTIDE SEQUENCE [LARGE SCALE GENOMIC DNA]</scope>
    <source>
        <strain evidence="3">cv. Fuhuasheng</strain>
        <tissue evidence="2">Leaves</tissue>
    </source>
</reference>
<evidence type="ECO:0000313" key="2">
    <source>
        <dbReference type="EMBL" id="RYR62764.1"/>
    </source>
</evidence>
<proteinExistence type="predicted"/>
<keyword evidence="3" id="KW-1185">Reference proteome</keyword>
<accession>A0A445DHW0</accession>
<keyword evidence="1" id="KW-1133">Transmembrane helix</keyword>
<dbReference type="PANTHER" id="PTHR31170:SF21">
    <property type="match status" value="1"/>
</dbReference>
<keyword evidence="1" id="KW-0812">Transmembrane</keyword>
<sequence>MWCTKLARISSQKFSTRKFHATAARISKWRDWRDFMKRELQNDTKCLRTEESDKVCIYRVPTNLRQVEPKAYTPSIVSIGPYHRGAPRLQKMEILKKNLYRRLFDPNGANASKLDKAFEALEGIEDKVRSCYKDEFTLESDKFLEMMLIDGSFVIQLLRDLSEQDGILQTSYLSSRWMLPVIRRDLIMLENQLPFFVLNELFDLTNTDSVSCQQQKQPSKSLKYLSLEFFYPLLQGGSETIPPCEKLDELEVDHFLHLLRYAIVKRSELKLEVEAGDQRYMIRPATELSEAGVKIKPDKNPNRRLLNITFKKRLWLLTRELTIPPLYMNDHRGTVLRNIAAFEKCHKGIKPDVTTYLFFFNGLINSAEDVALLHYKGVLHHSLGCDKEVAQLINNISKEMVLDKKESYLYEVVNAANKYCGNKYARMRAWLVHNYLSGWGVGISTIGAILALYFTLIQTVYGFKDTIKDWGNYRFGSLLLEALIITPLKGVPKSMVSAAERYKGAAGSNNCGDMCREILNMCMEACITE</sequence>
<protein>
    <submittedName>
        <fullName evidence="2">Uncharacterized protein</fullName>
    </submittedName>
</protein>
<dbReference type="AlphaFoldDB" id="A0A445DHW0"/>
<dbReference type="PANTHER" id="PTHR31170">
    <property type="entry name" value="BNAC04G53230D PROTEIN"/>
    <property type="match status" value="1"/>
</dbReference>
<dbReference type="InterPro" id="IPR004158">
    <property type="entry name" value="DUF247_pln"/>
</dbReference>
<dbReference type="Gramene" id="arahy.Tifrunner.gnm2.ann2.Ah04g151900.1">
    <property type="protein sequence ID" value="arahy.Tifrunner.gnm2.ann2.Ah04g151900.1-CDS-1"/>
    <property type="gene ID" value="arahy.Tifrunner.gnm2.ann2.Ah04g151900"/>
</dbReference>
<organism evidence="2 3">
    <name type="scientific">Arachis hypogaea</name>
    <name type="common">Peanut</name>
    <dbReference type="NCBI Taxonomy" id="3818"/>
    <lineage>
        <taxon>Eukaryota</taxon>
        <taxon>Viridiplantae</taxon>
        <taxon>Streptophyta</taxon>
        <taxon>Embryophyta</taxon>
        <taxon>Tracheophyta</taxon>
        <taxon>Spermatophyta</taxon>
        <taxon>Magnoliopsida</taxon>
        <taxon>eudicotyledons</taxon>
        <taxon>Gunneridae</taxon>
        <taxon>Pentapetalae</taxon>
        <taxon>rosids</taxon>
        <taxon>fabids</taxon>
        <taxon>Fabales</taxon>
        <taxon>Fabaceae</taxon>
        <taxon>Papilionoideae</taxon>
        <taxon>50 kb inversion clade</taxon>
        <taxon>dalbergioids sensu lato</taxon>
        <taxon>Dalbergieae</taxon>
        <taxon>Pterocarpus clade</taxon>
        <taxon>Arachis</taxon>
    </lineage>
</organism>
<evidence type="ECO:0000313" key="3">
    <source>
        <dbReference type="Proteomes" id="UP000289738"/>
    </source>
</evidence>
<evidence type="ECO:0000256" key="1">
    <source>
        <dbReference type="SAM" id="Phobius"/>
    </source>
</evidence>
<dbReference type="Pfam" id="PF03140">
    <property type="entry name" value="DUF247"/>
    <property type="match status" value="1"/>
</dbReference>
<dbReference type="OrthoDB" id="1842647at2759"/>
<comment type="caution">
    <text evidence="2">The sequence shown here is derived from an EMBL/GenBank/DDBJ whole genome shotgun (WGS) entry which is preliminary data.</text>
</comment>
<feature type="transmembrane region" description="Helical" evidence="1">
    <location>
        <begin position="436"/>
        <end position="461"/>
    </location>
</feature>
<dbReference type="EMBL" id="SDMP01000004">
    <property type="protein sequence ID" value="RYR62764.1"/>
    <property type="molecule type" value="Genomic_DNA"/>
</dbReference>
<dbReference type="Proteomes" id="UP000289738">
    <property type="component" value="Chromosome A04"/>
</dbReference>
<gene>
    <name evidence="2" type="ORF">Ahy_A04g020513</name>
</gene>
<dbReference type="STRING" id="3818.A0A445DHW0"/>
<name>A0A445DHW0_ARAHY</name>